<keyword evidence="7" id="KW-0472">Membrane</keyword>
<dbReference type="FunCoup" id="A0A3P8WTI2">
    <property type="interactions" value="1"/>
</dbReference>
<evidence type="ECO:0000256" key="7">
    <source>
        <dbReference type="RuleBase" id="RU367128"/>
    </source>
</evidence>
<dbReference type="GO" id="GO:0090385">
    <property type="term" value="P:phagosome-lysosome fusion"/>
    <property type="evidence" value="ECO:0007669"/>
    <property type="project" value="TreeGrafter"/>
</dbReference>
<evidence type="ECO:0000256" key="6">
    <source>
        <dbReference type="ARBA" id="ARBA00046278"/>
    </source>
</evidence>
<dbReference type="PANTHER" id="PTHR47981:SF39">
    <property type="entry name" value="RAS-RELATED PROTEIN RAB"/>
    <property type="match status" value="1"/>
</dbReference>
<evidence type="ECO:0000256" key="1">
    <source>
        <dbReference type="ARBA" id="ARBA00006270"/>
    </source>
</evidence>
<dbReference type="InParanoid" id="A0A3P8WTI2"/>
<dbReference type="SMART" id="SM00174">
    <property type="entry name" value="RHO"/>
    <property type="match status" value="1"/>
</dbReference>
<dbReference type="InterPro" id="IPR030697">
    <property type="entry name" value="Rab29/Rab38/Rab32"/>
</dbReference>
<evidence type="ECO:0000256" key="5">
    <source>
        <dbReference type="ARBA" id="ARBA00023289"/>
    </source>
</evidence>
<organism evidence="9 10">
    <name type="scientific">Cynoglossus semilaevis</name>
    <name type="common">Tongue sole</name>
    <dbReference type="NCBI Taxonomy" id="244447"/>
    <lineage>
        <taxon>Eukaryota</taxon>
        <taxon>Metazoa</taxon>
        <taxon>Chordata</taxon>
        <taxon>Craniata</taxon>
        <taxon>Vertebrata</taxon>
        <taxon>Euteleostomi</taxon>
        <taxon>Actinopterygii</taxon>
        <taxon>Neopterygii</taxon>
        <taxon>Teleostei</taxon>
        <taxon>Neoteleostei</taxon>
        <taxon>Acanthomorphata</taxon>
        <taxon>Carangaria</taxon>
        <taxon>Pleuronectiformes</taxon>
        <taxon>Pleuronectoidei</taxon>
        <taxon>Cynoglossidae</taxon>
        <taxon>Cynoglossinae</taxon>
        <taxon>Cynoglossus</taxon>
    </lineage>
</organism>
<dbReference type="STRING" id="244447.ENSCSEP00000027960"/>
<evidence type="ECO:0000256" key="2">
    <source>
        <dbReference type="ARBA" id="ARBA00022741"/>
    </source>
</evidence>
<dbReference type="NCBIfam" id="TIGR00231">
    <property type="entry name" value="small_GTP"/>
    <property type="match status" value="1"/>
</dbReference>
<dbReference type="InterPro" id="IPR027417">
    <property type="entry name" value="P-loop_NTPase"/>
</dbReference>
<evidence type="ECO:0000313" key="10">
    <source>
        <dbReference type="Proteomes" id="UP000265120"/>
    </source>
</evidence>
<dbReference type="AlphaFoldDB" id="A0A3P8WTI2"/>
<accession>A0A3P8WTI2</accession>
<comment type="function">
    <text evidence="7">The small GTPases Rab are key regulators in vesicle trafficking.</text>
</comment>
<dbReference type="PANTHER" id="PTHR47981">
    <property type="entry name" value="RAB FAMILY"/>
    <property type="match status" value="1"/>
</dbReference>
<dbReference type="Pfam" id="PF00071">
    <property type="entry name" value="Ras"/>
    <property type="match status" value="1"/>
</dbReference>
<dbReference type="PROSITE" id="PS51421">
    <property type="entry name" value="RAS"/>
    <property type="match status" value="1"/>
</dbReference>
<dbReference type="GO" id="GO:0003924">
    <property type="term" value="F:GTPase activity"/>
    <property type="evidence" value="ECO:0007669"/>
    <property type="project" value="UniProtKB-UniRule"/>
</dbReference>
<evidence type="ECO:0000313" key="9">
    <source>
        <dbReference type="Ensembl" id="ENSCSEP00000027960.1"/>
    </source>
</evidence>
<keyword evidence="3 7" id="KW-0342">GTP-binding</keyword>
<dbReference type="PROSITE" id="PS51419">
    <property type="entry name" value="RAB"/>
    <property type="match status" value="1"/>
</dbReference>
<reference evidence="9" key="3">
    <citation type="submission" date="2025-09" db="UniProtKB">
        <authorList>
            <consortium name="Ensembl"/>
        </authorList>
    </citation>
    <scope>IDENTIFICATION</scope>
</reference>
<keyword evidence="4 7" id="KW-0449">Lipoprotein</keyword>
<dbReference type="GO" id="GO:0005525">
    <property type="term" value="F:GTP binding"/>
    <property type="evidence" value="ECO:0007669"/>
    <property type="project" value="UniProtKB-UniRule"/>
</dbReference>
<dbReference type="GO" id="GO:0005770">
    <property type="term" value="C:late endosome"/>
    <property type="evidence" value="ECO:0007669"/>
    <property type="project" value="TreeGrafter"/>
</dbReference>
<feature type="compositionally biased region" description="Basic and acidic residues" evidence="8">
    <location>
        <begin position="44"/>
        <end position="56"/>
    </location>
</feature>
<evidence type="ECO:0000256" key="3">
    <source>
        <dbReference type="ARBA" id="ARBA00023134"/>
    </source>
</evidence>
<keyword evidence="2 7" id="KW-0547">Nucleotide-binding</keyword>
<dbReference type="GO" id="GO:0005802">
    <property type="term" value="C:trans-Golgi network"/>
    <property type="evidence" value="ECO:0007669"/>
    <property type="project" value="UniProtKB-UniRule"/>
</dbReference>
<dbReference type="InterPro" id="IPR001806">
    <property type="entry name" value="Small_GTPase"/>
</dbReference>
<feature type="region of interest" description="Disordered" evidence="8">
    <location>
        <begin position="345"/>
        <end position="364"/>
    </location>
</feature>
<dbReference type="SMART" id="SM00173">
    <property type="entry name" value="RAS"/>
    <property type="match status" value="1"/>
</dbReference>
<dbReference type="GeneTree" id="ENSGT00940000165121"/>
<dbReference type="Proteomes" id="UP000265120">
    <property type="component" value="Chromosome 1"/>
</dbReference>
<dbReference type="SMART" id="SM00176">
    <property type="entry name" value="RAN"/>
    <property type="match status" value="1"/>
</dbReference>
<keyword evidence="5 7" id="KW-0636">Prenylation</keyword>
<reference evidence="9 10" key="1">
    <citation type="journal article" date="2014" name="Nat. Genet.">
        <title>Whole-genome sequence of a flatfish provides insights into ZW sex chromosome evolution and adaptation to a benthic lifestyle.</title>
        <authorList>
            <person name="Chen S."/>
            <person name="Zhang G."/>
            <person name="Shao C."/>
            <person name="Huang Q."/>
            <person name="Liu G."/>
            <person name="Zhang P."/>
            <person name="Song W."/>
            <person name="An N."/>
            <person name="Chalopin D."/>
            <person name="Volff J.N."/>
            <person name="Hong Y."/>
            <person name="Li Q."/>
            <person name="Sha Z."/>
            <person name="Zhou H."/>
            <person name="Xie M."/>
            <person name="Yu Q."/>
            <person name="Liu Y."/>
            <person name="Xiang H."/>
            <person name="Wang N."/>
            <person name="Wu K."/>
            <person name="Yang C."/>
            <person name="Zhou Q."/>
            <person name="Liao X."/>
            <person name="Yang L."/>
            <person name="Hu Q."/>
            <person name="Zhang J."/>
            <person name="Meng L."/>
            <person name="Jin L."/>
            <person name="Tian Y."/>
            <person name="Lian J."/>
            <person name="Yang J."/>
            <person name="Miao G."/>
            <person name="Liu S."/>
            <person name="Liang Z."/>
            <person name="Yan F."/>
            <person name="Li Y."/>
            <person name="Sun B."/>
            <person name="Zhang H."/>
            <person name="Zhang J."/>
            <person name="Zhu Y."/>
            <person name="Du M."/>
            <person name="Zhao Y."/>
            <person name="Schartl M."/>
            <person name="Tang Q."/>
            <person name="Wang J."/>
        </authorList>
    </citation>
    <scope>NUCLEOTIDE SEQUENCE</scope>
</reference>
<sequence>MASMSPSVLLSVAAVHYRRLWRCGRCTGVREPKKGGKRRQKTHTNKDMQGNKREQLDGGGLLPAASHQPSDLLLLPVPPPSVSLSGVRLHGWISVQTVVAESLPTVSTCDLQTFCHRVKHRTSHGHAAGVMQQQNQERLLKVLVIGDLGVGKTSVIKRYVHEVFSQHYRATIGVDFALKVLNWEHGSVLRLQLWDIAGQERYGNMTRVYYREAVGALVVFDMTRLSTFQAVLKWKGDLDSKVTLKNGKSVPAVLLANKCDQSRNGLCPKLPKLENFSRQYGFVDWFETSAKDNTNIDAAITCLVKSILSAEDERQASSNASSAAAKSEQDGSVLVLPQFHYNEKENGLGGCSGCSSLKKHRDNE</sequence>
<dbReference type="GO" id="GO:0045335">
    <property type="term" value="C:phagocytic vesicle"/>
    <property type="evidence" value="ECO:0007669"/>
    <property type="project" value="TreeGrafter"/>
</dbReference>
<reference evidence="9" key="2">
    <citation type="submission" date="2025-08" db="UniProtKB">
        <authorList>
            <consortium name="Ensembl"/>
        </authorList>
    </citation>
    <scope>IDENTIFICATION</scope>
</reference>
<dbReference type="FunFam" id="3.40.50.300:FF:000222">
    <property type="entry name" value="RAB32, member RAS oncogene family"/>
    <property type="match status" value="1"/>
</dbReference>
<dbReference type="InterPro" id="IPR005225">
    <property type="entry name" value="Small_GTP-bd"/>
</dbReference>
<proteinExistence type="inferred from homology"/>
<dbReference type="Gene3D" id="3.40.50.300">
    <property type="entry name" value="P-loop containing nucleotide triphosphate hydrolases"/>
    <property type="match status" value="1"/>
</dbReference>
<dbReference type="GO" id="GO:0005764">
    <property type="term" value="C:lysosome"/>
    <property type="evidence" value="ECO:0007669"/>
    <property type="project" value="TreeGrafter"/>
</dbReference>
<dbReference type="CDD" id="cd04107">
    <property type="entry name" value="Rab32_Rab38"/>
    <property type="match status" value="1"/>
</dbReference>
<dbReference type="Ensembl" id="ENSCSET00000028335.1">
    <property type="protein sequence ID" value="ENSCSEP00000027960.1"/>
    <property type="gene ID" value="ENSCSEG00000017867.1"/>
</dbReference>
<comment type="subcellular location">
    <subcellularLocation>
        <location evidence="6">Endomembrane system</location>
        <topology evidence="6">Lipid-anchor</topology>
        <orientation evidence="6">Cytoplasmic side</orientation>
    </subcellularLocation>
    <subcellularLocation>
        <location evidence="7">Membrane</location>
        <topology evidence="7">Lipid-anchor</topology>
    </subcellularLocation>
</comment>
<dbReference type="GO" id="GO:0008333">
    <property type="term" value="P:endosome to lysosome transport"/>
    <property type="evidence" value="ECO:0007669"/>
    <property type="project" value="TreeGrafter"/>
</dbReference>
<protein>
    <recommendedName>
        <fullName evidence="7">Ras-related protein Rab</fullName>
    </recommendedName>
</protein>
<name>A0A3P8WTI2_CYNSE</name>
<evidence type="ECO:0000256" key="8">
    <source>
        <dbReference type="SAM" id="MobiDB-lite"/>
    </source>
</evidence>
<feature type="region of interest" description="Disordered" evidence="8">
    <location>
        <begin position="28"/>
        <end position="62"/>
    </location>
</feature>
<comment type="similarity">
    <text evidence="1 7">Belongs to the small GTPase superfamily. Rab family.</text>
</comment>
<evidence type="ECO:0000256" key="4">
    <source>
        <dbReference type="ARBA" id="ARBA00023288"/>
    </source>
</evidence>
<dbReference type="SUPFAM" id="SSF52540">
    <property type="entry name" value="P-loop containing nucleoside triphosphate hydrolases"/>
    <property type="match status" value="1"/>
</dbReference>
<dbReference type="PRINTS" id="PR00449">
    <property type="entry name" value="RASTRNSFRMNG"/>
</dbReference>
<dbReference type="SMART" id="SM00175">
    <property type="entry name" value="RAB"/>
    <property type="match status" value="1"/>
</dbReference>
<keyword evidence="10" id="KW-1185">Reference proteome</keyword>
<dbReference type="GO" id="GO:0016020">
    <property type="term" value="C:membrane"/>
    <property type="evidence" value="ECO:0007669"/>
    <property type="project" value="UniProtKB-SubCell"/>
</dbReference>